<feature type="compositionally biased region" description="Polar residues" evidence="1">
    <location>
        <begin position="234"/>
        <end position="249"/>
    </location>
</feature>
<reference evidence="3 4" key="1">
    <citation type="journal article" date="2009" name="Stand. Genomic Sci.">
        <title>Complete genome sequence of Sanguibacter keddieii type strain (ST-74).</title>
        <authorList>
            <person name="Ivanova N."/>
            <person name="Sikorski J."/>
            <person name="Sims D."/>
            <person name="Brettin T."/>
            <person name="Detter J.C."/>
            <person name="Han C."/>
            <person name="Lapidus A."/>
            <person name="Copeland A."/>
            <person name="Glavina Del Rio T."/>
            <person name="Nolan M."/>
            <person name="Chen F."/>
            <person name="Lucas S."/>
            <person name="Tice H."/>
            <person name="Cheng J.F."/>
            <person name="Bruce D."/>
            <person name="Goodwin L."/>
            <person name="Pitluck S."/>
            <person name="Pati A."/>
            <person name="Mavromatis K."/>
            <person name="Chen A."/>
            <person name="Palaniappan K."/>
            <person name="D'haeseleer P."/>
            <person name="Chain P."/>
            <person name="Bristow J."/>
            <person name="Eisen J.A."/>
            <person name="Markowitz V."/>
            <person name="Hugenholtz P."/>
            <person name="Goker M."/>
            <person name="Pukall R."/>
            <person name="Klenk H.P."/>
            <person name="Kyrpides N.C."/>
        </authorList>
    </citation>
    <scope>NUCLEOTIDE SEQUENCE [LARGE SCALE GENOMIC DNA]</scope>
    <source>
        <strain evidence="4">ATCC 51767 / DSM 10542 / NCFB 3025 / ST-74</strain>
    </source>
</reference>
<dbReference type="SMART" id="SM00954">
    <property type="entry name" value="RelA_SpoT"/>
    <property type="match status" value="1"/>
</dbReference>
<name>D1BKP9_SANKS</name>
<keyword evidence="4" id="KW-1185">Reference proteome</keyword>
<protein>
    <submittedName>
        <fullName evidence="3">Uncharacterized conserved protein</fullName>
    </submittedName>
</protein>
<dbReference type="PANTHER" id="PTHR47837:SF2">
    <property type="entry name" value="GTP PYROPHOSPHOKINASE YWAC"/>
    <property type="match status" value="1"/>
</dbReference>
<evidence type="ECO:0000259" key="2">
    <source>
        <dbReference type="SMART" id="SM00954"/>
    </source>
</evidence>
<evidence type="ECO:0000313" key="3">
    <source>
        <dbReference type="EMBL" id="ACZ22526.1"/>
    </source>
</evidence>
<dbReference type="AlphaFoldDB" id="D1BKP9"/>
<dbReference type="eggNOG" id="COG2357">
    <property type="taxonomic scope" value="Bacteria"/>
</dbReference>
<gene>
    <name evidence="3" type="ordered locus">Sked_26220</name>
</gene>
<proteinExistence type="predicted"/>
<dbReference type="HOGENOM" id="CLU_077095_1_1_11"/>
<dbReference type="Proteomes" id="UP000000322">
    <property type="component" value="Chromosome"/>
</dbReference>
<dbReference type="InterPro" id="IPR043519">
    <property type="entry name" value="NT_sf"/>
</dbReference>
<dbReference type="GO" id="GO:0015969">
    <property type="term" value="P:guanosine tetraphosphate metabolic process"/>
    <property type="evidence" value="ECO:0007669"/>
    <property type="project" value="InterPro"/>
</dbReference>
<dbReference type="KEGG" id="ske:Sked_26220"/>
<dbReference type="Gene3D" id="3.30.460.10">
    <property type="entry name" value="Beta Polymerase, domain 2"/>
    <property type="match status" value="1"/>
</dbReference>
<dbReference type="EMBL" id="CP001819">
    <property type="protein sequence ID" value="ACZ22526.1"/>
    <property type="molecule type" value="Genomic_DNA"/>
</dbReference>
<evidence type="ECO:0000256" key="1">
    <source>
        <dbReference type="SAM" id="MobiDB-lite"/>
    </source>
</evidence>
<evidence type="ECO:0000313" key="4">
    <source>
        <dbReference type="Proteomes" id="UP000000322"/>
    </source>
</evidence>
<dbReference type="SUPFAM" id="SSF81301">
    <property type="entry name" value="Nucleotidyltransferase"/>
    <property type="match status" value="1"/>
</dbReference>
<dbReference type="OrthoDB" id="9789634at2"/>
<feature type="region of interest" description="Disordered" evidence="1">
    <location>
        <begin position="234"/>
        <end position="256"/>
    </location>
</feature>
<dbReference type="PANTHER" id="PTHR47837">
    <property type="entry name" value="GTP PYROPHOSPHOKINASE YJBM"/>
    <property type="match status" value="1"/>
</dbReference>
<feature type="domain" description="RelA/SpoT" evidence="2">
    <location>
        <begin position="83"/>
        <end position="206"/>
    </location>
</feature>
<accession>D1BKP9</accession>
<sequence length="277" mass="31064">MSAGTHQAGSVPPQRSVVPAPPPLPLGGLTSEQRAALSTARDELTRFVMAYQFGMEEMLTKVNILKDEFHYVHDYNPIEHVSSRLKSPEGILTKALRKGCPLRVDAIREQIFDIAGIRITCSFIADTYTIRDMLMAQEDVTVVEVKDYIAEPKGNGYKSLHLIVQVPVYLSDRVERVNVEIQIRTIAMDFWASLEHKIYYKYDGDVPQTLLDELRDAADAANRLDVKMERLHQEVSTLHQEQPATSTDGAQPDGTLESVPAELLRSLFQQIGRETGT</sequence>
<dbReference type="STRING" id="446469.Sked_26220"/>
<dbReference type="CDD" id="cd05399">
    <property type="entry name" value="NT_Rel-Spo_like"/>
    <property type="match status" value="1"/>
</dbReference>
<dbReference type="InterPro" id="IPR007685">
    <property type="entry name" value="RelA_SpoT"/>
</dbReference>
<dbReference type="RefSeq" id="WP_012867595.1">
    <property type="nucleotide sequence ID" value="NC_013521.1"/>
</dbReference>
<dbReference type="Gene3D" id="1.10.287.860">
    <property type="entry name" value="Nucleotidyltransferase"/>
    <property type="match status" value="1"/>
</dbReference>
<dbReference type="InterPro" id="IPR052366">
    <property type="entry name" value="GTP_Pyrophosphokinase"/>
</dbReference>
<dbReference type="Pfam" id="PF04607">
    <property type="entry name" value="RelA_SpoT"/>
    <property type="match status" value="1"/>
</dbReference>
<feature type="region of interest" description="Disordered" evidence="1">
    <location>
        <begin position="1"/>
        <end position="29"/>
    </location>
</feature>
<organism evidence="3 4">
    <name type="scientific">Sanguibacter keddieii (strain ATCC 51767 / DSM 10542 / NCFB 3025 / ST-74)</name>
    <dbReference type="NCBI Taxonomy" id="446469"/>
    <lineage>
        <taxon>Bacteria</taxon>
        <taxon>Bacillati</taxon>
        <taxon>Actinomycetota</taxon>
        <taxon>Actinomycetes</taxon>
        <taxon>Micrococcales</taxon>
        <taxon>Sanguibacteraceae</taxon>
        <taxon>Sanguibacter</taxon>
    </lineage>
</organism>